<evidence type="ECO:0000259" key="2">
    <source>
        <dbReference type="SMART" id="SM00382"/>
    </source>
</evidence>
<dbReference type="Gene3D" id="3.40.50.300">
    <property type="entry name" value="P-loop containing nucleotide triphosphate hydrolases"/>
    <property type="match status" value="2"/>
</dbReference>
<name>A0A915HJX3_ROMCU</name>
<dbReference type="Gene3D" id="1.10.10.2010">
    <property type="match status" value="1"/>
</dbReference>
<dbReference type="Pfam" id="PF17862">
    <property type="entry name" value="AAA_lid_3"/>
    <property type="match status" value="1"/>
</dbReference>
<evidence type="ECO:0000256" key="1">
    <source>
        <dbReference type="SAM" id="MobiDB-lite"/>
    </source>
</evidence>
<evidence type="ECO:0000313" key="4">
    <source>
        <dbReference type="WBParaSite" id="nRc.2.0.1.t01954-RA"/>
    </source>
</evidence>
<dbReference type="InterPro" id="IPR003959">
    <property type="entry name" value="ATPase_AAA_core"/>
</dbReference>
<protein>
    <submittedName>
        <fullName evidence="4">AAA+ ATPase domain-containing protein</fullName>
    </submittedName>
</protein>
<dbReference type="Proteomes" id="UP000887565">
    <property type="component" value="Unplaced"/>
</dbReference>
<dbReference type="FunFam" id="3.40.50.300:FF:000600">
    <property type="entry name" value="Nuclear valosin-containing protein-like"/>
    <property type="match status" value="1"/>
</dbReference>
<accession>A0A915HJX3</accession>
<dbReference type="SUPFAM" id="SSF52540">
    <property type="entry name" value="P-loop containing nucleoside triphosphate hydrolases"/>
    <property type="match status" value="2"/>
</dbReference>
<dbReference type="InterPro" id="IPR027417">
    <property type="entry name" value="P-loop_NTPase"/>
</dbReference>
<dbReference type="Pfam" id="PF00004">
    <property type="entry name" value="AAA"/>
    <property type="match status" value="2"/>
</dbReference>
<dbReference type="InterPro" id="IPR003593">
    <property type="entry name" value="AAA+_ATPase"/>
</dbReference>
<dbReference type="InterPro" id="IPR031996">
    <property type="entry name" value="NVL2_nucleolin-bd"/>
</dbReference>
<dbReference type="OMA" id="YITPSAK"/>
<dbReference type="InterPro" id="IPR038100">
    <property type="entry name" value="NLV2_N_sf"/>
</dbReference>
<feature type="compositionally biased region" description="Polar residues" evidence="1">
    <location>
        <begin position="96"/>
        <end position="112"/>
    </location>
</feature>
<dbReference type="PANTHER" id="PTHR48470:SF1">
    <property type="entry name" value="CELL DIVISION CONTROL PROTEIN 48 C ISOFORM 1"/>
    <property type="match status" value="1"/>
</dbReference>
<feature type="compositionally biased region" description="Polar residues" evidence="1">
    <location>
        <begin position="136"/>
        <end position="150"/>
    </location>
</feature>
<dbReference type="Gene3D" id="1.10.8.60">
    <property type="match status" value="1"/>
</dbReference>
<keyword evidence="3" id="KW-1185">Reference proteome</keyword>
<dbReference type="AlphaFoldDB" id="A0A915HJX3"/>
<reference evidence="4" key="1">
    <citation type="submission" date="2022-11" db="UniProtKB">
        <authorList>
            <consortium name="WormBaseParasite"/>
        </authorList>
    </citation>
    <scope>IDENTIFICATION</scope>
</reference>
<dbReference type="PANTHER" id="PTHR48470">
    <property type="entry name" value="CELL DIVISION CONTROL PROTEIN 48 C ISOFORM 1"/>
    <property type="match status" value="1"/>
</dbReference>
<dbReference type="GO" id="GO:0016887">
    <property type="term" value="F:ATP hydrolysis activity"/>
    <property type="evidence" value="ECO:0007669"/>
    <property type="project" value="InterPro"/>
</dbReference>
<dbReference type="SMART" id="SM00382">
    <property type="entry name" value="AAA"/>
    <property type="match status" value="1"/>
</dbReference>
<organism evidence="3 4">
    <name type="scientific">Romanomermis culicivorax</name>
    <name type="common">Nematode worm</name>
    <dbReference type="NCBI Taxonomy" id="13658"/>
    <lineage>
        <taxon>Eukaryota</taxon>
        <taxon>Metazoa</taxon>
        <taxon>Ecdysozoa</taxon>
        <taxon>Nematoda</taxon>
        <taxon>Enoplea</taxon>
        <taxon>Dorylaimia</taxon>
        <taxon>Mermithida</taxon>
        <taxon>Mermithoidea</taxon>
        <taxon>Mermithidae</taxon>
        <taxon>Romanomermis</taxon>
    </lineage>
</organism>
<sequence length="572" mass="63996">MNNITDDADDDFLDVDKVSGYLRAKYKEYARKKRNNFDSMVEKALELVMDEPLVYVGNKKSKSKKCGKNFAAELSIDSSDENLAQSGLKNLNSTNNMVTSLYDKPNTSSTTKLEARDDEEDTESVKLIESKKRKLNSSSQPGENSLKFSNRTRSNNKDILVLEHSSLTFSDIGGCEKQLLVKLFDFLFLFPALFLYFKDICKMVMHLRHPDLYNKMGFKPPRGFLLHGPPGCGKTMLAYAIAGELDLPFIKVAATEMVSGVSGDSEQKIRELFAQAVAFAPCILFLDEIDSIASRRDNAQREMERRIVAQLLACLDDMEKSNHQVVVIGATTRPDSIDPALRRAGRFDKEIGLGMPDERCREKILEKICKDIRLESNFSMKNLSRLTPGYVGADLAALAREACVIAMNRVFETLFTSIVKEKVLSDLTLVETELERAKKWLKEKPPLNYDSIADLHVTMKDFVQALKYITPSAKREGFATVPDITWDDVGALASVRESLEWSILYPIKRPELFESLGLDIRPQGVLLCGPPGCGKTLIAKAVANESGMNFISVKGPELLSMVSKKSKAFRES</sequence>
<dbReference type="GO" id="GO:0005524">
    <property type="term" value="F:ATP binding"/>
    <property type="evidence" value="ECO:0007669"/>
    <property type="project" value="InterPro"/>
</dbReference>
<feature type="region of interest" description="Disordered" evidence="1">
    <location>
        <begin position="96"/>
        <end position="150"/>
    </location>
</feature>
<dbReference type="WBParaSite" id="nRc.2.0.1.t01954-RA">
    <property type="protein sequence ID" value="nRc.2.0.1.t01954-RA"/>
    <property type="gene ID" value="nRc.2.0.1.g01954"/>
</dbReference>
<dbReference type="InterPro" id="IPR055278">
    <property type="entry name" value="CDC48c"/>
</dbReference>
<dbReference type="Pfam" id="PF16725">
    <property type="entry name" value="Nucleolin_bd"/>
    <property type="match status" value="1"/>
</dbReference>
<feature type="domain" description="AAA+ ATPase" evidence="2">
    <location>
        <begin position="220"/>
        <end position="357"/>
    </location>
</feature>
<evidence type="ECO:0000313" key="3">
    <source>
        <dbReference type="Proteomes" id="UP000887565"/>
    </source>
</evidence>
<dbReference type="InterPro" id="IPR041569">
    <property type="entry name" value="AAA_lid_3"/>
</dbReference>
<proteinExistence type="predicted"/>